<evidence type="ECO:0000256" key="2">
    <source>
        <dbReference type="SAM" id="Phobius"/>
    </source>
</evidence>
<evidence type="ECO:0008006" key="5">
    <source>
        <dbReference type="Google" id="ProtNLM"/>
    </source>
</evidence>
<protein>
    <recommendedName>
        <fullName evidence="5">DUF4013 domain-containing protein</fullName>
    </recommendedName>
</protein>
<dbReference type="RefSeq" id="WP_172245474.1">
    <property type="nucleotide sequence ID" value="NZ_BMDD01000004.1"/>
</dbReference>
<keyword evidence="2" id="KW-1133">Transmembrane helix</keyword>
<organism evidence="3 4">
    <name type="scientific">Saccharibacillus endophyticus</name>
    <dbReference type="NCBI Taxonomy" id="2060666"/>
    <lineage>
        <taxon>Bacteria</taxon>
        <taxon>Bacillati</taxon>
        <taxon>Bacillota</taxon>
        <taxon>Bacilli</taxon>
        <taxon>Bacillales</taxon>
        <taxon>Paenibacillaceae</taxon>
        <taxon>Saccharibacillus</taxon>
    </lineage>
</organism>
<feature type="transmembrane region" description="Helical" evidence="2">
    <location>
        <begin position="46"/>
        <end position="64"/>
    </location>
</feature>
<dbReference type="EMBL" id="BMDD01000004">
    <property type="protein sequence ID" value="GGH82176.1"/>
    <property type="molecule type" value="Genomic_DNA"/>
</dbReference>
<reference evidence="4" key="1">
    <citation type="journal article" date="2019" name="Int. J. Syst. Evol. Microbiol.">
        <title>The Global Catalogue of Microorganisms (GCM) 10K type strain sequencing project: providing services to taxonomists for standard genome sequencing and annotation.</title>
        <authorList>
            <consortium name="The Broad Institute Genomics Platform"/>
            <consortium name="The Broad Institute Genome Sequencing Center for Infectious Disease"/>
            <person name="Wu L."/>
            <person name="Ma J."/>
        </authorList>
    </citation>
    <scope>NUCLEOTIDE SEQUENCE [LARGE SCALE GENOMIC DNA]</scope>
    <source>
        <strain evidence="4">CCM 8702</strain>
    </source>
</reference>
<comment type="caution">
    <text evidence="3">The sequence shown here is derived from an EMBL/GenBank/DDBJ whole genome shotgun (WGS) entry which is preliminary data.</text>
</comment>
<keyword evidence="4" id="KW-1185">Reference proteome</keyword>
<proteinExistence type="predicted"/>
<feature type="transmembrane region" description="Helical" evidence="2">
    <location>
        <begin position="116"/>
        <end position="144"/>
    </location>
</feature>
<feature type="transmembrane region" description="Helical" evidence="2">
    <location>
        <begin position="165"/>
        <end position="193"/>
    </location>
</feature>
<evidence type="ECO:0000313" key="3">
    <source>
        <dbReference type="EMBL" id="GGH82176.1"/>
    </source>
</evidence>
<name>A0ABQ1ZZZ7_9BACL</name>
<feature type="region of interest" description="Disordered" evidence="1">
    <location>
        <begin position="212"/>
        <end position="233"/>
    </location>
</feature>
<keyword evidence="2" id="KW-0472">Membrane</keyword>
<gene>
    <name evidence="3" type="ORF">GCM10007362_33090</name>
</gene>
<sequence length="233" mass="25356">MRKLNEILVKTGREAFYEIVPAVVHTLIGSAVLIPVLIFMPVAASLILLPLLYMPLVYGAFYAYHRRTLGEPSGVRAVLQGASKGFVPAVVFGLFCSMLALILVSTWWYYGGKPGVFYLAIAVFQTYFVAMALVSQFYALQLVLQSGLGIFRAMGESVKLMLRHPGYTIGAFFQAFFLGLLLTVTVVGVLSVYAGLLAVYLHQATHNVLHPDGDVEKEKESSRGFGTLPGNAG</sequence>
<feature type="transmembrane region" description="Helical" evidence="2">
    <location>
        <begin position="20"/>
        <end position="40"/>
    </location>
</feature>
<evidence type="ECO:0000256" key="1">
    <source>
        <dbReference type="SAM" id="MobiDB-lite"/>
    </source>
</evidence>
<keyword evidence="2" id="KW-0812">Transmembrane</keyword>
<feature type="transmembrane region" description="Helical" evidence="2">
    <location>
        <begin position="85"/>
        <end position="110"/>
    </location>
</feature>
<evidence type="ECO:0000313" key="4">
    <source>
        <dbReference type="Proteomes" id="UP000605427"/>
    </source>
</evidence>
<dbReference type="Proteomes" id="UP000605427">
    <property type="component" value="Unassembled WGS sequence"/>
</dbReference>
<accession>A0ABQ1ZZZ7</accession>
<feature type="compositionally biased region" description="Basic and acidic residues" evidence="1">
    <location>
        <begin position="212"/>
        <end position="222"/>
    </location>
</feature>